<dbReference type="OrthoDB" id="9768187at2"/>
<comment type="catalytic activity">
    <reaction evidence="15">
        <text>[GlcNAc-(1-&gt;4)-Mur2Ac(oyl-L-Ala-gamma-D-Glu-L-Lys-D-Ala-D-Ala)](n)-di-trans,octa-cis-undecaprenyl diphosphate + beta-D-GlcNAc-(1-&gt;4)-Mur2Ac(oyl-L-Ala-gamma-D-Glu-L-Lys-D-Ala-D-Ala)-di-trans,octa-cis-undecaprenyl diphosphate = [GlcNAc-(1-&gt;4)-Mur2Ac(oyl-L-Ala-gamma-D-Glu-L-Lys-D-Ala-D-Ala)](n+1)-di-trans,octa-cis-undecaprenyl diphosphate + di-trans,octa-cis-undecaprenyl diphosphate + H(+)</text>
        <dbReference type="Rhea" id="RHEA:23708"/>
        <dbReference type="Rhea" id="RHEA-COMP:9602"/>
        <dbReference type="Rhea" id="RHEA-COMP:9603"/>
        <dbReference type="ChEBI" id="CHEBI:15378"/>
        <dbReference type="ChEBI" id="CHEBI:58405"/>
        <dbReference type="ChEBI" id="CHEBI:60033"/>
        <dbReference type="ChEBI" id="CHEBI:78435"/>
        <dbReference type="EC" id="2.4.99.28"/>
    </reaction>
</comment>
<comment type="subcellular location">
    <subcellularLocation>
        <location evidence="1">Membrane</location>
        <topology evidence="1">Multi-pass membrane protein</topology>
    </subcellularLocation>
</comment>
<evidence type="ECO:0000256" key="3">
    <source>
        <dbReference type="ARBA" id="ARBA00022679"/>
    </source>
</evidence>
<feature type="transmembrane region" description="Helical" evidence="17">
    <location>
        <begin position="80"/>
        <end position="99"/>
    </location>
</feature>
<keyword evidence="7 17" id="KW-1133">Transmembrane helix</keyword>
<evidence type="ECO:0000256" key="15">
    <source>
        <dbReference type="ARBA" id="ARBA00049902"/>
    </source>
</evidence>
<protein>
    <recommendedName>
        <fullName evidence="12">Probable peptidoglycan glycosyltransferase FtsW</fullName>
        <ecNumber evidence="14">2.4.99.28</ecNumber>
    </recommendedName>
    <alternativeName>
        <fullName evidence="13">Cell division protein FtsW</fullName>
    </alternativeName>
    <alternativeName>
        <fullName evidence="10">Cell wall polymerase</fullName>
    </alternativeName>
    <alternativeName>
        <fullName evidence="9">Peptidoglycan polymerase</fullName>
    </alternativeName>
</protein>
<evidence type="ECO:0000256" key="2">
    <source>
        <dbReference type="ARBA" id="ARBA00022676"/>
    </source>
</evidence>
<dbReference type="GO" id="GO:0015648">
    <property type="term" value="F:lipid-linked peptidoglycan transporter activity"/>
    <property type="evidence" value="ECO:0007669"/>
    <property type="project" value="TreeGrafter"/>
</dbReference>
<dbReference type="PANTHER" id="PTHR30474:SF2">
    <property type="entry name" value="PEPTIDOGLYCAN GLYCOSYLTRANSFERASE FTSW-RELATED"/>
    <property type="match status" value="1"/>
</dbReference>
<dbReference type="Proteomes" id="UP000270468">
    <property type="component" value="Unassembled WGS sequence"/>
</dbReference>
<dbReference type="PROSITE" id="PS00428">
    <property type="entry name" value="FTSW_RODA_SPOVE"/>
    <property type="match status" value="1"/>
</dbReference>
<keyword evidence="19" id="KW-1185">Reference proteome</keyword>
<evidence type="ECO:0000256" key="14">
    <source>
        <dbReference type="ARBA" id="ARBA00044770"/>
    </source>
</evidence>
<proteinExistence type="inferred from homology"/>
<evidence type="ECO:0000313" key="19">
    <source>
        <dbReference type="Proteomes" id="UP000270468"/>
    </source>
</evidence>
<feature type="transmembrane region" description="Helical" evidence="17">
    <location>
        <begin position="359"/>
        <end position="381"/>
    </location>
</feature>
<evidence type="ECO:0000256" key="16">
    <source>
        <dbReference type="ARBA" id="ARBA00049966"/>
    </source>
</evidence>
<feature type="transmembrane region" description="Helical" evidence="17">
    <location>
        <begin position="12"/>
        <end position="35"/>
    </location>
</feature>
<evidence type="ECO:0000256" key="11">
    <source>
        <dbReference type="ARBA" id="ARBA00038053"/>
    </source>
</evidence>
<keyword evidence="8 17" id="KW-0472">Membrane</keyword>
<dbReference type="AlphaFoldDB" id="A0A3P5XG85"/>
<evidence type="ECO:0000256" key="5">
    <source>
        <dbReference type="ARBA" id="ARBA00022960"/>
    </source>
</evidence>
<comment type="similarity">
    <text evidence="11">Belongs to the SEDS family. FtsW subfamily.</text>
</comment>
<feature type="transmembrane region" description="Helical" evidence="17">
    <location>
        <begin position="199"/>
        <end position="218"/>
    </location>
</feature>
<feature type="transmembrane region" description="Helical" evidence="17">
    <location>
        <begin position="174"/>
        <end position="192"/>
    </location>
</feature>
<keyword evidence="4 17" id="KW-0812">Transmembrane</keyword>
<evidence type="ECO:0000256" key="10">
    <source>
        <dbReference type="ARBA" id="ARBA00033270"/>
    </source>
</evidence>
<dbReference type="PANTHER" id="PTHR30474">
    <property type="entry name" value="CELL CYCLE PROTEIN"/>
    <property type="match status" value="1"/>
</dbReference>
<feature type="transmembrane region" description="Helical" evidence="17">
    <location>
        <begin position="111"/>
        <end position="136"/>
    </location>
</feature>
<evidence type="ECO:0000256" key="4">
    <source>
        <dbReference type="ARBA" id="ARBA00022692"/>
    </source>
</evidence>
<dbReference type="Pfam" id="PF01098">
    <property type="entry name" value="FTSW_RODA_SPOVE"/>
    <property type="match status" value="1"/>
</dbReference>
<feature type="transmembrane region" description="Helical" evidence="17">
    <location>
        <begin position="55"/>
        <end position="73"/>
    </location>
</feature>
<dbReference type="InterPro" id="IPR001182">
    <property type="entry name" value="FtsW/RodA"/>
</dbReference>
<sequence length="387" mass="41860">MKTYTKRFLRNFDFPLFFVFLFLTLFGLVMIYSSSMVWAVNKYDFPANHFFKKQILNLAIAYPAFFIAAFFPYKNYKRKGIMVSAVVGMFALLILVHFIGYGEDVGSQSWIGLPFGSIQPSEVAKLVIIVYFSSVFAKKYESGTINNINQAIAPPIGILVLAVGSIMLETDIGTSLIIIMAALSVLAASGINKKTFMKMSGIVSLALIPVAIIIYFAWDTVMTPSRQGRLLAYLNPFDYLQGSGYQIANGYIAIGTGGLKGLGLGNSIQKMGYLPEPHTDVIMAVISEELGVLGAIIVIGGLGFIVLRALSIALKAKDPHARMLAAGIGSVIGIQTFVNLGGLTGLIPLTGVPLPFISYGGTSVILLSLSLGILMNVSIFVKYEKNK</sequence>
<dbReference type="GO" id="GO:0005886">
    <property type="term" value="C:plasma membrane"/>
    <property type="evidence" value="ECO:0007669"/>
    <property type="project" value="TreeGrafter"/>
</dbReference>
<dbReference type="InterPro" id="IPR018365">
    <property type="entry name" value="Cell_cycle_FtsW-rel_CS"/>
</dbReference>
<dbReference type="GO" id="GO:0051301">
    <property type="term" value="P:cell division"/>
    <property type="evidence" value="ECO:0007669"/>
    <property type="project" value="InterPro"/>
</dbReference>
<feature type="transmembrane region" description="Helical" evidence="17">
    <location>
        <begin position="148"/>
        <end position="168"/>
    </location>
</feature>
<evidence type="ECO:0000313" key="18">
    <source>
        <dbReference type="EMBL" id="VDC29882.1"/>
    </source>
</evidence>
<feature type="transmembrane region" description="Helical" evidence="17">
    <location>
        <begin position="323"/>
        <end position="347"/>
    </location>
</feature>
<accession>A0A3P5XG85</accession>
<dbReference type="RefSeq" id="WP_124071059.1">
    <property type="nucleotide sequence ID" value="NZ_CBCRXF010000001.1"/>
</dbReference>
<evidence type="ECO:0000256" key="17">
    <source>
        <dbReference type="SAM" id="Phobius"/>
    </source>
</evidence>
<organism evidence="18 19">
    <name type="scientific">Filibacter tadaridae</name>
    <dbReference type="NCBI Taxonomy" id="2483811"/>
    <lineage>
        <taxon>Bacteria</taxon>
        <taxon>Bacillati</taxon>
        <taxon>Bacillota</taxon>
        <taxon>Bacilli</taxon>
        <taxon>Bacillales</taxon>
        <taxon>Caryophanaceae</taxon>
        <taxon>Filibacter</taxon>
    </lineage>
</organism>
<evidence type="ECO:0000256" key="6">
    <source>
        <dbReference type="ARBA" id="ARBA00022984"/>
    </source>
</evidence>
<keyword evidence="6" id="KW-0573">Peptidoglycan synthesis</keyword>
<gene>
    <name evidence="18" type="primary">ftsW_2</name>
    <name evidence="18" type="ORF">FILTAD_02434</name>
</gene>
<evidence type="ECO:0000256" key="9">
    <source>
        <dbReference type="ARBA" id="ARBA00032370"/>
    </source>
</evidence>
<evidence type="ECO:0000256" key="8">
    <source>
        <dbReference type="ARBA" id="ARBA00023136"/>
    </source>
</evidence>
<evidence type="ECO:0000256" key="7">
    <source>
        <dbReference type="ARBA" id="ARBA00022989"/>
    </source>
</evidence>
<dbReference type="GO" id="GO:0009252">
    <property type="term" value="P:peptidoglycan biosynthetic process"/>
    <property type="evidence" value="ECO:0007669"/>
    <property type="project" value="UniProtKB-KW"/>
</dbReference>
<dbReference type="GO" id="GO:0032153">
    <property type="term" value="C:cell division site"/>
    <property type="evidence" value="ECO:0007669"/>
    <property type="project" value="TreeGrafter"/>
</dbReference>
<dbReference type="EMBL" id="UXAV01000042">
    <property type="protein sequence ID" value="VDC29882.1"/>
    <property type="molecule type" value="Genomic_DNA"/>
</dbReference>
<evidence type="ECO:0000256" key="1">
    <source>
        <dbReference type="ARBA" id="ARBA00004141"/>
    </source>
</evidence>
<name>A0A3P5XG85_9BACL</name>
<comment type="function">
    <text evidence="16">Peptidoglycan polymerase that is essential for cell division.</text>
</comment>
<evidence type="ECO:0000256" key="12">
    <source>
        <dbReference type="ARBA" id="ARBA00041185"/>
    </source>
</evidence>
<keyword evidence="5" id="KW-0133">Cell shape</keyword>
<keyword evidence="2" id="KW-0328">Glycosyltransferase</keyword>
<dbReference type="GO" id="GO:0008955">
    <property type="term" value="F:peptidoglycan glycosyltransferase activity"/>
    <property type="evidence" value="ECO:0007669"/>
    <property type="project" value="UniProtKB-EC"/>
</dbReference>
<keyword evidence="3" id="KW-0808">Transferase</keyword>
<feature type="transmembrane region" description="Helical" evidence="17">
    <location>
        <begin position="290"/>
        <end position="311"/>
    </location>
</feature>
<dbReference type="EC" id="2.4.99.28" evidence="14"/>
<reference evidence="18 19" key="1">
    <citation type="submission" date="2018-11" db="EMBL/GenBank/DDBJ databases">
        <authorList>
            <person name="Criscuolo A."/>
        </authorList>
    </citation>
    <scope>NUCLEOTIDE SEQUENCE [LARGE SCALE GENOMIC DNA]</scope>
    <source>
        <strain evidence="18">ATB-66</strain>
    </source>
</reference>
<evidence type="ECO:0000256" key="13">
    <source>
        <dbReference type="ARBA" id="ARBA00041418"/>
    </source>
</evidence>
<dbReference type="GO" id="GO:0008360">
    <property type="term" value="P:regulation of cell shape"/>
    <property type="evidence" value="ECO:0007669"/>
    <property type="project" value="UniProtKB-KW"/>
</dbReference>